<dbReference type="GO" id="GO:0016987">
    <property type="term" value="F:sigma factor activity"/>
    <property type="evidence" value="ECO:0007669"/>
    <property type="project" value="UniProtKB-KW"/>
</dbReference>
<feature type="compositionally biased region" description="Polar residues" evidence="5">
    <location>
        <begin position="1"/>
        <end position="11"/>
    </location>
</feature>
<organism evidence="8 9">
    <name type="scientific">Plasticicumulans lactativorans</name>
    <dbReference type="NCBI Taxonomy" id="1133106"/>
    <lineage>
        <taxon>Bacteria</taxon>
        <taxon>Pseudomonadati</taxon>
        <taxon>Pseudomonadota</taxon>
        <taxon>Gammaproteobacteria</taxon>
        <taxon>Candidatus Competibacteraceae</taxon>
        <taxon>Plasticicumulans</taxon>
    </lineage>
</organism>
<dbReference type="NCBIfam" id="NF008888">
    <property type="entry name" value="PRK11922.1"/>
    <property type="match status" value="1"/>
</dbReference>
<dbReference type="Proteomes" id="UP000295765">
    <property type="component" value="Unassembled WGS sequence"/>
</dbReference>
<dbReference type="Pfam" id="PF04542">
    <property type="entry name" value="Sigma70_r2"/>
    <property type="match status" value="1"/>
</dbReference>
<dbReference type="OrthoDB" id="9782108at2"/>
<evidence type="ECO:0000259" key="6">
    <source>
        <dbReference type="Pfam" id="PF04542"/>
    </source>
</evidence>
<keyword evidence="2" id="KW-0805">Transcription regulation</keyword>
<sequence length="231" mass="26041">MNTTREGSPNLSDVPPPPEGDEELVLRTLAGEPEAFAQIMRRHNRRLYRLARGIVRDDDEAEDVLQEAYLHAYQRLDTLAGKAALPLWLGRIVTNEALGRLRRRHATVALEQLEFELPAEELPLSLGHQPEAEAARRQVSAWLESAIDRLPQAFRVVFLMREIEGLSLQETATLLGIPLATVKTRDFRARRLLREYIGSCLAASFADVFPFLGARCDRIVTRVLGQLPARD</sequence>
<evidence type="ECO:0000313" key="9">
    <source>
        <dbReference type="Proteomes" id="UP000295765"/>
    </source>
</evidence>
<feature type="domain" description="RNA polymerase sigma-70 region 2" evidence="6">
    <location>
        <begin position="40"/>
        <end position="105"/>
    </location>
</feature>
<dbReference type="Gene3D" id="1.10.1740.10">
    <property type="match status" value="1"/>
</dbReference>
<dbReference type="InterPro" id="IPR039425">
    <property type="entry name" value="RNA_pol_sigma-70-like"/>
</dbReference>
<dbReference type="InterPro" id="IPR007627">
    <property type="entry name" value="RNA_pol_sigma70_r2"/>
</dbReference>
<dbReference type="InterPro" id="IPR013325">
    <property type="entry name" value="RNA_pol_sigma_r2"/>
</dbReference>
<keyword evidence="3" id="KW-0731">Sigma factor</keyword>
<dbReference type="PANTHER" id="PTHR43133:SF51">
    <property type="entry name" value="RNA POLYMERASE SIGMA FACTOR"/>
    <property type="match status" value="1"/>
</dbReference>
<dbReference type="InterPro" id="IPR036388">
    <property type="entry name" value="WH-like_DNA-bd_sf"/>
</dbReference>
<dbReference type="InterPro" id="IPR014284">
    <property type="entry name" value="RNA_pol_sigma-70_dom"/>
</dbReference>
<dbReference type="InterPro" id="IPR013324">
    <property type="entry name" value="RNA_pol_sigma_r3/r4-like"/>
</dbReference>
<dbReference type="AlphaFoldDB" id="A0A4R2L8R7"/>
<gene>
    <name evidence="8" type="ORF">EV699_114143</name>
</gene>
<keyword evidence="9" id="KW-1185">Reference proteome</keyword>
<evidence type="ECO:0000256" key="2">
    <source>
        <dbReference type="ARBA" id="ARBA00023015"/>
    </source>
</evidence>
<dbReference type="Gene3D" id="1.10.10.10">
    <property type="entry name" value="Winged helix-like DNA-binding domain superfamily/Winged helix DNA-binding domain"/>
    <property type="match status" value="1"/>
</dbReference>
<evidence type="ECO:0000256" key="3">
    <source>
        <dbReference type="ARBA" id="ARBA00023082"/>
    </source>
</evidence>
<protein>
    <submittedName>
        <fullName evidence="8">RNA polymerase sigma-70 factor (ECF subfamily)</fullName>
    </submittedName>
</protein>
<feature type="region of interest" description="Disordered" evidence="5">
    <location>
        <begin position="1"/>
        <end position="20"/>
    </location>
</feature>
<proteinExistence type="inferred from homology"/>
<comment type="similarity">
    <text evidence="1">Belongs to the sigma-70 factor family. ECF subfamily.</text>
</comment>
<reference evidence="8 9" key="1">
    <citation type="submission" date="2019-03" db="EMBL/GenBank/DDBJ databases">
        <title>Genomic Encyclopedia of Type Strains, Phase IV (KMG-IV): sequencing the most valuable type-strain genomes for metagenomic binning, comparative biology and taxonomic classification.</title>
        <authorList>
            <person name="Goeker M."/>
        </authorList>
    </citation>
    <scope>NUCLEOTIDE SEQUENCE [LARGE SCALE GENOMIC DNA]</scope>
    <source>
        <strain evidence="8 9">DSM 25287</strain>
    </source>
</reference>
<dbReference type="NCBIfam" id="TIGR02937">
    <property type="entry name" value="sigma70-ECF"/>
    <property type="match status" value="1"/>
</dbReference>
<dbReference type="InterPro" id="IPR013249">
    <property type="entry name" value="RNA_pol_sigma70_r4_t2"/>
</dbReference>
<dbReference type="SUPFAM" id="SSF88659">
    <property type="entry name" value="Sigma3 and sigma4 domains of RNA polymerase sigma factors"/>
    <property type="match status" value="1"/>
</dbReference>
<name>A0A4R2L8R7_9GAMM</name>
<comment type="caution">
    <text evidence="8">The sequence shown here is derived from an EMBL/GenBank/DDBJ whole genome shotgun (WGS) entry which is preliminary data.</text>
</comment>
<evidence type="ECO:0000256" key="4">
    <source>
        <dbReference type="ARBA" id="ARBA00023163"/>
    </source>
</evidence>
<dbReference type="Pfam" id="PF08281">
    <property type="entry name" value="Sigma70_r4_2"/>
    <property type="match status" value="1"/>
</dbReference>
<dbReference type="GO" id="GO:0003677">
    <property type="term" value="F:DNA binding"/>
    <property type="evidence" value="ECO:0007669"/>
    <property type="project" value="InterPro"/>
</dbReference>
<dbReference type="EMBL" id="SLWY01000014">
    <property type="protein sequence ID" value="TCO80496.1"/>
    <property type="molecule type" value="Genomic_DNA"/>
</dbReference>
<feature type="domain" description="RNA polymerase sigma factor 70 region 4 type 2" evidence="7">
    <location>
        <begin position="142"/>
        <end position="193"/>
    </location>
</feature>
<dbReference type="PANTHER" id="PTHR43133">
    <property type="entry name" value="RNA POLYMERASE ECF-TYPE SIGMA FACTO"/>
    <property type="match status" value="1"/>
</dbReference>
<evidence type="ECO:0000313" key="8">
    <source>
        <dbReference type="EMBL" id="TCO80496.1"/>
    </source>
</evidence>
<evidence type="ECO:0000256" key="1">
    <source>
        <dbReference type="ARBA" id="ARBA00010641"/>
    </source>
</evidence>
<dbReference type="GO" id="GO:0006352">
    <property type="term" value="P:DNA-templated transcription initiation"/>
    <property type="evidence" value="ECO:0007669"/>
    <property type="project" value="InterPro"/>
</dbReference>
<dbReference type="SUPFAM" id="SSF88946">
    <property type="entry name" value="Sigma2 domain of RNA polymerase sigma factors"/>
    <property type="match status" value="1"/>
</dbReference>
<dbReference type="RefSeq" id="WP_132543664.1">
    <property type="nucleotide sequence ID" value="NZ_SLWY01000014.1"/>
</dbReference>
<accession>A0A4R2L8R7</accession>
<dbReference type="CDD" id="cd06171">
    <property type="entry name" value="Sigma70_r4"/>
    <property type="match status" value="1"/>
</dbReference>
<keyword evidence="4" id="KW-0804">Transcription</keyword>
<evidence type="ECO:0000259" key="7">
    <source>
        <dbReference type="Pfam" id="PF08281"/>
    </source>
</evidence>
<evidence type="ECO:0000256" key="5">
    <source>
        <dbReference type="SAM" id="MobiDB-lite"/>
    </source>
</evidence>